<dbReference type="InterPro" id="IPR036380">
    <property type="entry name" value="Isochorismatase-like_sf"/>
</dbReference>
<keyword evidence="1" id="KW-0378">Hydrolase</keyword>
<gene>
    <name evidence="3" type="ORF">ADU59_21870</name>
</gene>
<dbReference type="Gene3D" id="3.40.50.850">
    <property type="entry name" value="Isochorismatase-like"/>
    <property type="match status" value="1"/>
</dbReference>
<dbReference type="SUPFAM" id="SSF52499">
    <property type="entry name" value="Isochorismatase-like hydrolases"/>
    <property type="match status" value="1"/>
</dbReference>
<sequence>METRPVSKNALHVVIDMQRIFAEETEWHTPAIAVILPNVLKLTESRSSDTVFARFVVPQNADAAKGAWKSYYRRWSSVTLDVIDPAMLDLVAPLAAIADESSIIDKETYSIFGTEGFSKRLQAAGIDTLIFSGVETDVCVYASVLDAVDAGYRVILAADALASSNAQAHDVVLETLAPRLSEQIEILSTDAILKLWRA</sequence>
<comment type="caution">
    <text evidence="3">The sequence shown here is derived from an EMBL/GenBank/DDBJ whole genome shotgun (WGS) entry which is preliminary data.</text>
</comment>
<protein>
    <submittedName>
        <fullName evidence="3">Isochorismatase</fullName>
    </submittedName>
</protein>
<dbReference type="EMBL" id="LGLV01000014">
    <property type="protein sequence ID" value="OBZ93496.1"/>
    <property type="molecule type" value="Genomic_DNA"/>
</dbReference>
<reference evidence="3 4" key="1">
    <citation type="journal article" date="2016" name="Syst. Appl. Microbiol.">
        <title>Pararhizobium polonicum sp. nov. isolated from tumors on stone fruit rootstocks.</title>
        <authorList>
            <person name="Pulawska J."/>
            <person name="Kuzmanovic N."/>
            <person name="Willems A."/>
            <person name="Pothier J.F."/>
        </authorList>
    </citation>
    <scope>NUCLEOTIDE SEQUENCE [LARGE SCALE GENOMIC DNA]</scope>
    <source>
        <strain evidence="3 4">F5.1</strain>
    </source>
</reference>
<proteinExistence type="predicted"/>
<evidence type="ECO:0000313" key="4">
    <source>
        <dbReference type="Proteomes" id="UP000093111"/>
    </source>
</evidence>
<dbReference type="Proteomes" id="UP000093111">
    <property type="component" value="Unassembled WGS sequence"/>
</dbReference>
<accession>A0A1C7NXR1</accession>
<dbReference type="AlphaFoldDB" id="A0A1C7NXR1"/>
<dbReference type="InterPro" id="IPR050272">
    <property type="entry name" value="Isochorismatase-like_hydrls"/>
</dbReference>
<dbReference type="PATRIC" id="fig|1612624.7.peg.2038"/>
<dbReference type="STRING" id="1612624.ADU59_21870"/>
<evidence type="ECO:0000259" key="2">
    <source>
        <dbReference type="Pfam" id="PF00857"/>
    </source>
</evidence>
<evidence type="ECO:0000256" key="1">
    <source>
        <dbReference type="ARBA" id="ARBA00022801"/>
    </source>
</evidence>
<dbReference type="RefSeq" id="WP_068956487.1">
    <property type="nucleotide sequence ID" value="NZ_LGLV01000014.1"/>
</dbReference>
<dbReference type="PANTHER" id="PTHR43540:SF6">
    <property type="entry name" value="ISOCHORISMATASE-LIKE DOMAIN-CONTAINING PROTEIN"/>
    <property type="match status" value="1"/>
</dbReference>
<dbReference type="Pfam" id="PF00857">
    <property type="entry name" value="Isochorismatase"/>
    <property type="match status" value="1"/>
</dbReference>
<evidence type="ECO:0000313" key="3">
    <source>
        <dbReference type="EMBL" id="OBZ93496.1"/>
    </source>
</evidence>
<feature type="domain" description="Isochorismatase-like" evidence="2">
    <location>
        <begin position="11"/>
        <end position="184"/>
    </location>
</feature>
<dbReference type="GO" id="GO:0016787">
    <property type="term" value="F:hydrolase activity"/>
    <property type="evidence" value="ECO:0007669"/>
    <property type="project" value="UniProtKB-KW"/>
</dbReference>
<name>A0A1C7NXR1_9HYPH</name>
<dbReference type="InterPro" id="IPR000868">
    <property type="entry name" value="Isochorismatase-like_dom"/>
</dbReference>
<organism evidence="3 4">
    <name type="scientific">Pararhizobium polonicum</name>
    <dbReference type="NCBI Taxonomy" id="1612624"/>
    <lineage>
        <taxon>Bacteria</taxon>
        <taxon>Pseudomonadati</taxon>
        <taxon>Pseudomonadota</taxon>
        <taxon>Alphaproteobacteria</taxon>
        <taxon>Hyphomicrobiales</taxon>
        <taxon>Rhizobiaceae</taxon>
        <taxon>Rhizobium/Agrobacterium group</taxon>
        <taxon>Pararhizobium</taxon>
    </lineage>
</organism>
<dbReference type="PANTHER" id="PTHR43540">
    <property type="entry name" value="PEROXYUREIDOACRYLATE/UREIDOACRYLATE AMIDOHYDROLASE-RELATED"/>
    <property type="match status" value="1"/>
</dbReference>
<dbReference type="OrthoDB" id="9811489at2"/>
<dbReference type="CDD" id="cd00431">
    <property type="entry name" value="cysteine_hydrolases"/>
    <property type="match status" value="1"/>
</dbReference>
<keyword evidence="4" id="KW-1185">Reference proteome</keyword>